<evidence type="ECO:0000256" key="10">
    <source>
        <dbReference type="SAM" id="Phobius"/>
    </source>
</evidence>
<dbReference type="EMBL" id="BSYO01000006">
    <property type="protein sequence ID" value="GMH05778.1"/>
    <property type="molecule type" value="Genomic_DNA"/>
</dbReference>
<dbReference type="GO" id="GO:0006629">
    <property type="term" value="P:lipid metabolic process"/>
    <property type="evidence" value="ECO:0007669"/>
    <property type="project" value="UniProtKB-KW"/>
</dbReference>
<dbReference type="GO" id="GO:0008374">
    <property type="term" value="F:O-acyltransferase activity"/>
    <property type="evidence" value="ECO:0007669"/>
    <property type="project" value="InterPro"/>
</dbReference>
<dbReference type="PIRSF" id="PIRSF037006">
    <property type="entry name" value="Wax_synthase"/>
    <property type="match status" value="1"/>
</dbReference>
<dbReference type="InterPro" id="IPR044851">
    <property type="entry name" value="Wax_synthase"/>
</dbReference>
<dbReference type="InterPro" id="IPR017088">
    <property type="entry name" value="Wax_synthase_Magnoliopsida"/>
</dbReference>
<feature type="transmembrane region" description="Helical" evidence="10">
    <location>
        <begin position="60"/>
        <end position="80"/>
    </location>
</feature>
<feature type="transmembrane region" description="Helical" evidence="10">
    <location>
        <begin position="262"/>
        <end position="282"/>
    </location>
</feature>
<evidence type="ECO:0000256" key="5">
    <source>
        <dbReference type="ARBA" id="ARBA00022692"/>
    </source>
</evidence>
<reference evidence="12" key="1">
    <citation type="submission" date="2023-05" db="EMBL/GenBank/DDBJ databases">
        <title>Nepenthes gracilis genome sequencing.</title>
        <authorList>
            <person name="Fukushima K."/>
        </authorList>
    </citation>
    <scope>NUCLEOTIDE SEQUENCE</scope>
    <source>
        <strain evidence="12">SING2019-196</strain>
    </source>
</reference>
<feature type="domain" description="Wax synthase" evidence="11">
    <location>
        <begin position="190"/>
        <end position="270"/>
    </location>
</feature>
<keyword evidence="5 10" id="KW-0812">Transmembrane</keyword>
<comment type="caution">
    <text evidence="12">The sequence shown here is derived from an EMBL/GenBank/DDBJ whole genome shotgun (WGS) entry which is preliminary data.</text>
</comment>
<evidence type="ECO:0000256" key="2">
    <source>
        <dbReference type="ARBA" id="ARBA00005179"/>
    </source>
</evidence>
<evidence type="ECO:0000256" key="1">
    <source>
        <dbReference type="ARBA" id="ARBA00004141"/>
    </source>
</evidence>
<keyword evidence="8 10" id="KW-0472">Membrane</keyword>
<evidence type="ECO:0000259" key="11">
    <source>
        <dbReference type="Pfam" id="PF13813"/>
    </source>
</evidence>
<accession>A0AAD3S780</accession>
<dbReference type="Pfam" id="PF13813">
    <property type="entry name" value="MBOAT_2"/>
    <property type="match status" value="1"/>
</dbReference>
<comment type="similarity">
    <text evidence="3">Belongs to the wax synthase family.</text>
</comment>
<evidence type="ECO:0000256" key="9">
    <source>
        <dbReference type="ARBA" id="ARBA00023315"/>
    </source>
</evidence>
<protein>
    <recommendedName>
        <fullName evidence="11">Wax synthase domain-containing protein</fullName>
    </recommendedName>
</protein>
<keyword evidence="7" id="KW-0443">Lipid metabolism</keyword>
<feature type="transmembrane region" description="Helical" evidence="10">
    <location>
        <begin position="236"/>
        <end position="256"/>
    </location>
</feature>
<feature type="transmembrane region" description="Helical" evidence="10">
    <location>
        <begin position="154"/>
        <end position="174"/>
    </location>
</feature>
<dbReference type="Proteomes" id="UP001279734">
    <property type="component" value="Unassembled WGS sequence"/>
</dbReference>
<feature type="transmembrane region" description="Helical" evidence="10">
    <location>
        <begin position="294"/>
        <end position="314"/>
    </location>
</feature>
<evidence type="ECO:0000256" key="7">
    <source>
        <dbReference type="ARBA" id="ARBA00023098"/>
    </source>
</evidence>
<feature type="transmembrane region" description="Helical" evidence="10">
    <location>
        <begin position="34"/>
        <end position="53"/>
    </location>
</feature>
<keyword evidence="13" id="KW-1185">Reference proteome</keyword>
<sequence length="343" mass="39490">MEEEREITKFLHVCATVLVSLCYCYFIVSKIPQGKFRLFSLLPIFSLFTLLPLRLSSAILSGNTAFFVTWLANFKLILFAFNLGPLSDQCSLPIFIFTAAFPIKIKHYKQQPASNSLRNQTPRKQYLNLWSKSLLLSVSIYASDHCKDRVPQKMMLVLYCGMIYLFIDIILGVCNKLVWAVLGLELEPPSDEPYLSTSLQDFWGRRWNLMVTDTLRHTVYNPVRAVVCRGQGSSSLAVMAAFIVSAIMHELIFFYLTRVPPTWEVTWFFVLHGLCVVVESLVKRYLGQRWRVHWAVSGPLTIGFLMGTGFWWFFPPLVRNHVDERVISECKSIGHYLMGMLIF</sequence>
<keyword evidence="4" id="KW-0808">Transferase</keyword>
<organism evidence="12 13">
    <name type="scientific">Nepenthes gracilis</name>
    <name type="common">Slender pitcher plant</name>
    <dbReference type="NCBI Taxonomy" id="150966"/>
    <lineage>
        <taxon>Eukaryota</taxon>
        <taxon>Viridiplantae</taxon>
        <taxon>Streptophyta</taxon>
        <taxon>Embryophyta</taxon>
        <taxon>Tracheophyta</taxon>
        <taxon>Spermatophyta</taxon>
        <taxon>Magnoliopsida</taxon>
        <taxon>eudicotyledons</taxon>
        <taxon>Gunneridae</taxon>
        <taxon>Pentapetalae</taxon>
        <taxon>Caryophyllales</taxon>
        <taxon>Nepenthaceae</taxon>
        <taxon>Nepenthes</taxon>
    </lineage>
</organism>
<gene>
    <name evidence="12" type="ORF">Nepgr_007618</name>
</gene>
<evidence type="ECO:0000256" key="8">
    <source>
        <dbReference type="ARBA" id="ARBA00023136"/>
    </source>
</evidence>
<evidence type="ECO:0000256" key="4">
    <source>
        <dbReference type="ARBA" id="ARBA00022679"/>
    </source>
</evidence>
<keyword evidence="6 10" id="KW-1133">Transmembrane helix</keyword>
<evidence type="ECO:0000256" key="3">
    <source>
        <dbReference type="ARBA" id="ARBA00007282"/>
    </source>
</evidence>
<dbReference type="InterPro" id="IPR032805">
    <property type="entry name" value="Wax_synthase_dom"/>
</dbReference>
<keyword evidence="9" id="KW-0012">Acyltransferase</keyword>
<evidence type="ECO:0000313" key="13">
    <source>
        <dbReference type="Proteomes" id="UP001279734"/>
    </source>
</evidence>
<evidence type="ECO:0000256" key="6">
    <source>
        <dbReference type="ARBA" id="ARBA00022989"/>
    </source>
</evidence>
<proteinExistence type="inferred from homology"/>
<dbReference type="PANTHER" id="PTHR31595">
    <property type="entry name" value="LONG-CHAIN-ALCOHOL O-FATTY-ACYLTRANSFERASE 3-RELATED"/>
    <property type="match status" value="1"/>
</dbReference>
<dbReference type="PANTHER" id="PTHR31595:SF57">
    <property type="entry name" value="OS04G0481900 PROTEIN"/>
    <property type="match status" value="1"/>
</dbReference>
<feature type="transmembrane region" description="Helical" evidence="10">
    <location>
        <begin position="7"/>
        <end position="28"/>
    </location>
</feature>
<name>A0AAD3S780_NEPGR</name>
<dbReference type="GO" id="GO:0016020">
    <property type="term" value="C:membrane"/>
    <property type="evidence" value="ECO:0007669"/>
    <property type="project" value="UniProtKB-SubCell"/>
</dbReference>
<evidence type="ECO:0000313" key="12">
    <source>
        <dbReference type="EMBL" id="GMH05778.1"/>
    </source>
</evidence>
<comment type="subcellular location">
    <subcellularLocation>
        <location evidence="1">Membrane</location>
        <topology evidence="1">Multi-pass membrane protein</topology>
    </subcellularLocation>
</comment>
<dbReference type="AlphaFoldDB" id="A0AAD3S780"/>
<comment type="pathway">
    <text evidence="2">Secondary metabolite biosynthesis.</text>
</comment>